<name>A0A158QQU8_HAEPC</name>
<protein>
    <submittedName>
        <fullName evidence="3">Reverse transcriptase</fullName>
    </submittedName>
</protein>
<gene>
    <name evidence="1" type="ORF">HPLM_LOCUS15938</name>
</gene>
<reference evidence="3" key="1">
    <citation type="submission" date="2016-04" db="UniProtKB">
        <authorList>
            <consortium name="WormBaseParasite"/>
        </authorList>
    </citation>
    <scope>IDENTIFICATION</scope>
</reference>
<dbReference type="WBParaSite" id="HPLM_0001594601-mRNA-1">
    <property type="protein sequence ID" value="HPLM_0001594601-mRNA-1"/>
    <property type="gene ID" value="HPLM_0001594601"/>
</dbReference>
<evidence type="ECO:0000313" key="2">
    <source>
        <dbReference type="Proteomes" id="UP000268014"/>
    </source>
</evidence>
<organism evidence="3">
    <name type="scientific">Haemonchus placei</name>
    <name type="common">Barber's pole worm</name>
    <dbReference type="NCBI Taxonomy" id="6290"/>
    <lineage>
        <taxon>Eukaryota</taxon>
        <taxon>Metazoa</taxon>
        <taxon>Ecdysozoa</taxon>
        <taxon>Nematoda</taxon>
        <taxon>Chromadorea</taxon>
        <taxon>Rhabditida</taxon>
        <taxon>Rhabditina</taxon>
        <taxon>Rhabditomorpha</taxon>
        <taxon>Strongyloidea</taxon>
        <taxon>Trichostrongylidae</taxon>
        <taxon>Haemonchus</taxon>
    </lineage>
</organism>
<evidence type="ECO:0000313" key="1">
    <source>
        <dbReference type="EMBL" id="VDO58333.1"/>
    </source>
</evidence>
<sequence length="92" mass="10800">MGHAVRNERILPVGRYGQRVARLISSVRRFLLPVFINVTRGRTSASLETWAGKTRSITARSLELFHRRFKSKLLIENLYPKLRYDNFRLDVL</sequence>
<dbReference type="AlphaFoldDB" id="A0A158QQU8"/>
<evidence type="ECO:0000313" key="3">
    <source>
        <dbReference type="WBParaSite" id="HPLM_0001594601-mRNA-1"/>
    </source>
</evidence>
<reference evidence="1 2" key="2">
    <citation type="submission" date="2018-11" db="EMBL/GenBank/DDBJ databases">
        <authorList>
            <consortium name="Pathogen Informatics"/>
        </authorList>
    </citation>
    <scope>NUCLEOTIDE SEQUENCE [LARGE SCALE GENOMIC DNA]</scope>
    <source>
        <strain evidence="1 2">MHpl1</strain>
    </source>
</reference>
<dbReference type="EMBL" id="UZAF01019197">
    <property type="protein sequence ID" value="VDO58333.1"/>
    <property type="molecule type" value="Genomic_DNA"/>
</dbReference>
<accession>A0A158QQU8</accession>
<keyword evidence="2" id="KW-1185">Reference proteome</keyword>
<dbReference type="Proteomes" id="UP000268014">
    <property type="component" value="Unassembled WGS sequence"/>
</dbReference>
<proteinExistence type="predicted"/>